<evidence type="ECO:0000256" key="1">
    <source>
        <dbReference type="SAM" id="Phobius"/>
    </source>
</evidence>
<keyword evidence="1" id="KW-0472">Membrane</keyword>
<organism evidence="5 6">
    <name type="scientific">Sinosporangium siamense</name>
    <dbReference type="NCBI Taxonomy" id="1367973"/>
    <lineage>
        <taxon>Bacteria</taxon>
        <taxon>Bacillati</taxon>
        <taxon>Actinomycetota</taxon>
        <taxon>Actinomycetes</taxon>
        <taxon>Streptosporangiales</taxon>
        <taxon>Streptosporangiaceae</taxon>
        <taxon>Sinosporangium</taxon>
    </lineage>
</organism>
<evidence type="ECO:0000313" key="5">
    <source>
        <dbReference type="EMBL" id="GII93374.1"/>
    </source>
</evidence>
<name>A0A919RJ93_9ACTN</name>
<feature type="transmembrane region" description="Helical" evidence="1">
    <location>
        <begin position="221"/>
        <end position="240"/>
    </location>
</feature>
<dbReference type="RefSeq" id="WP_204026786.1">
    <property type="nucleotide sequence ID" value="NZ_JBHLZQ010000064.1"/>
</dbReference>
<feature type="domain" description="Predicted membrane protein YciQ-like C-terminal" evidence="4">
    <location>
        <begin position="256"/>
        <end position="479"/>
    </location>
</feature>
<evidence type="ECO:0000256" key="2">
    <source>
        <dbReference type="SAM" id="SignalP"/>
    </source>
</evidence>
<comment type="caution">
    <text evidence="5">The sequence shown here is derived from an EMBL/GenBank/DDBJ whole genome shotgun (WGS) entry which is preliminary data.</text>
</comment>
<feature type="transmembrane region" description="Helical" evidence="1">
    <location>
        <begin position="403"/>
        <end position="422"/>
    </location>
</feature>
<dbReference type="AlphaFoldDB" id="A0A919RJ93"/>
<proteinExistence type="predicted"/>
<feature type="signal peptide" evidence="2">
    <location>
        <begin position="1"/>
        <end position="18"/>
    </location>
</feature>
<feature type="chain" id="PRO_5039388207" description="DUF2207 domain-containing protein" evidence="2">
    <location>
        <begin position="19"/>
        <end position="524"/>
    </location>
</feature>
<accession>A0A919RJ93</accession>
<keyword evidence="1" id="KW-1133">Transmembrane helix</keyword>
<sequence>MGVVQLVAAAVLAVTAHAGVPGGVEAAHDVKMELDDGGVLRVTERITHDFGSGDTITRRLLTRTRHDEVHDRVYHVTNVRGQGAVVDDETLTVRGVGRGTVTVSYDVTGAVAPHGEVEELRWFAAGGWNVPLSRATVTVTGPERIQSLSCFAGALTSAFGCTSATMDHTGSTATFHERALDAHHVLTVVVAFPRRAGGAVPILDRRADLATAFVVTPVTGWALATLAGLLLLGLGAVAWIRGRDARAHARVREPVKAPPGGVRPGQIGTLIGEQADVVDVTATIVDLAVRGHLRVEELPRQLYDAPDWVLSKGAPGELLPYERVLYSALFAGRESVKMSELRGSLGDCLGEVRDALYADVVKQGWFVHPPDSGRTRWVVAGVVLTAAGVPATALLAWLTHHGLLGLVLIIAGAAITVGAQLLPARSQKGAAALARAKAFREYFSAIPDVSEMSDQERMALFSRYLPYAVVFGELDQWMKVIPPATENTDWAWYRGPAGWDRSRFPSSIRAFTLTASGALSGTLR</sequence>
<reference evidence="5" key="1">
    <citation type="submission" date="2021-01" db="EMBL/GenBank/DDBJ databases">
        <title>Whole genome shotgun sequence of Sinosporangium siamense NBRC 109515.</title>
        <authorList>
            <person name="Komaki H."/>
            <person name="Tamura T."/>
        </authorList>
    </citation>
    <scope>NUCLEOTIDE SEQUENCE</scope>
    <source>
        <strain evidence="5">NBRC 109515</strain>
    </source>
</reference>
<evidence type="ECO:0008006" key="7">
    <source>
        <dbReference type="Google" id="ProtNLM"/>
    </source>
</evidence>
<protein>
    <recommendedName>
        <fullName evidence="7">DUF2207 domain-containing protein</fullName>
    </recommendedName>
</protein>
<keyword evidence="2" id="KW-0732">Signal</keyword>
<evidence type="ECO:0000259" key="3">
    <source>
        <dbReference type="Pfam" id="PF09972"/>
    </source>
</evidence>
<dbReference type="InterPro" id="IPR018702">
    <property type="entry name" value="DUF2207"/>
</dbReference>
<gene>
    <name evidence="5" type="ORF">Ssi02_36050</name>
</gene>
<feature type="domain" description="DUF2207" evidence="3">
    <location>
        <begin position="29"/>
        <end position="192"/>
    </location>
</feature>
<evidence type="ECO:0000313" key="6">
    <source>
        <dbReference type="Proteomes" id="UP000606172"/>
    </source>
</evidence>
<evidence type="ECO:0000259" key="4">
    <source>
        <dbReference type="Pfam" id="PF20990"/>
    </source>
</evidence>
<keyword evidence="6" id="KW-1185">Reference proteome</keyword>
<dbReference type="Pfam" id="PF20990">
    <property type="entry name" value="DUF2207_C"/>
    <property type="match status" value="1"/>
</dbReference>
<dbReference type="Proteomes" id="UP000606172">
    <property type="component" value="Unassembled WGS sequence"/>
</dbReference>
<dbReference type="Pfam" id="PF09972">
    <property type="entry name" value="DUF2207"/>
    <property type="match status" value="1"/>
</dbReference>
<keyword evidence="1" id="KW-0812">Transmembrane</keyword>
<dbReference type="EMBL" id="BOOW01000022">
    <property type="protein sequence ID" value="GII93374.1"/>
    <property type="molecule type" value="Genomic_DNA"/>
</dbReference>
<feature type="transmembrane region" description="Helical" evidence="1">
    <location>
        <begin position="377"/>
        <end position="397"/>
    </location>
</feature>
<dbReference type="InterPro" id="IPR048389">
    <property type="entry name" value="YciQ-like_C"/>
</dbReference>